<dbReference type="InterPro" id="IPR036959">
    <property type="entry name" value="Peptidase_C12_UCH_sf"/>
</dbReference>
<keyword evidence="6" id="KW-0378">Hydrolase</keyword>
<comment type="caution">
    <text evidence="8">Lacks conserved residue(s) required for the propagation of feature annotation.</text>
</comment>
<evidence type="ECO:0000256" key="6">
    <source>
        <dbReference type="ARBA" id="ARBA00022801"/>
    </source>
</evidence>
<dbReference type="RefSeq" id="XP_059604235.1">
    <property type="nucleotide sequence ID" value="XM_059749454.1"/>
</dbReference>
<dbReference type="InterPro" id="IPR038765">
    <property type="entry name" value="Papain-like_cys_pep_sf"/>
</dbReference>
<evidence type="ECO:0000313" key="10">
    <source>
        <dbReference type="RefSeq" id="XP_059604235.1"/>
    </source>
</evidence>
<dbReference type="GeneID" id="84591873"/>
<evidence type="ECO:0000256" key="5">
    <source>
        <dbReference type="ARBA" id="ARBA00022786"/>
    </source>
</evidence>
<organism evidence="10">
    <name type="scientific">Aspergillus niger</name>
    <dbReference type="NCBI Taxonomy" id="5061"/>
    <lineage>
        <taxon>Eukaryota</taxon>
        <taxon>Fungi</taxon>
        <taxon>Dikarya</taxon>
        <taxon>Ascomycota</taxon>
        <taxon>Pezizomycotina</taxon>
        <taxon>Eurotiomycetes</taxon>
        <taxon>Eurotiomycetidae</taxon>
        <taxon>Eurotiales</taxon>
        <taxon>Aspergillaceae</taxon>
        <taxon>Aspergillus</taxon>
        <taxon>Aspergillus subgen. Circumdati</taxon>
    </lineage>
</organism>
<dbReference type="Pfam" id="PF01088">
    <property type="entry name" value="Peptidase_C12"/>
    <property type="match status" value="1"/>
</dbReference>
<reference evidence="10" key="1">
    <citation type="submission" date="2025-02" db="EMBL/GenBank/DDBJ databases">
        <authorList>
            <consortium name="NCBI Genome Project"/>
        </authorList>
    </citation>
    <scope>NUCLEOTIDE SEQUENCE</scope>
</reference>
<evidence type="ECO:0000256" key="4">
    <source>
        <dbReference type="ARBA" id="ARBA00022670"/>
    </source>
</evidence>
<reference evidence="10" key="2">
    <citation type="submission" date="2025-08" db="UniProtKB">
        <authorList>
            <consortium name="RefSeq"/>
        </authorList>
    </citation>
    <scope>IDENTIFICATION</scope>
</reference>
<evidence type="ECO:0000256" key="3">
    <source>
        <dbReference type="ARBA" id="ARBA00012759"/>
    </source>
</evidence>
<protein>
    <recommendedName>
        <fullName evidence="3">ubiquitinyl hydrolase 1</fullName>
        <ecNumber evidence="3">3.4.19.12</ecNumber>
    </recommendedName>
</protein>
<proteinExistence type="inferred from homology"/>
<sequence>MQCKENNPESMSALGWRLALSRAVKFTGIYRIDEPEMIAMIPRPCYGLLLVCPVNKASGTSQQTIGTGCGIIALLHCLLNGRARSFVEA</sequence>
<comment type="similarity">
    <text evidence="2 8">Belongs to the peptidase C12 family.</text>
</comment>
<evidence type="ECO:0000256" key="8">
    <source>
        <dbReference type="PROSITE-ProRule" id="PRU01393"/>
    </source>
</evidence>
<dbReference type="PANTHER" id="PTHR10589:SF17">
    <property type="entry name" value="UBIQUITIN CARBOXYL-TERMINAL HYDROLASE"/>
    <property type="match status" value="1"/>
</dbReference>
<dbReference type="PANTHER" id="PTHR10589">
    <property type="entry name" value="UBIQUITIN CARBOXYL-TERMINAL HYDROLASE"/>
    <property type="match status" value="1"/>
</dbReference>
<dbReference type="GO" id="GO:0006508">
    <property type="term" value="P:proteolysis"/>
    <property type="evidence" value="ECO:0007669"/>
    <property type="project" value="UniProtKB-KW"/>
</dbReference>
<evidence type="ECO:0000256" key="7">
    <source>
        <dbReference type="ARBA" id="ARBA00022807"/>
    </source>
</evidence>
<name>A0AAJ8E1S3_ASPNG</name>
<gene>
    <name evidence="10" type="ORF">An08g11630</name>
</gene>
<dbReference type="VEuPathDB" id="FungiDB:An08g11630"/>
<dbReference type="InterPro" id="IPR001578">
    <property type="entry name" value="Peptidase_C12_UCH"/>
</dbReference>
<keyword evidence="5" id="KW-0833">Ubl conjugation pathway</keyword>
<keyword evidence="7" id="KW-0788">Thiol protease</keyword>
<evidence type="ECO:0000256" key="1">
    <source>
        <dbReference type="ARBA" id="ARBA00000707"/>
    </source>
</evidence>
<dbReference type="PROSITE" id="PS52048">
    <property type="entry name" value="UCH_DOMAIN"/>
    <property type="match status" value="1"/>
</dbReference>
<dbReference type="AlphaFoldDB" id="A0AAJ8E1S3"/>
<keyword evidence="4" id="KW-0645">Protease</keyword>
<dbReference type="SUPFAM" id="SSF54001">
    <property type="entry name" value="Cysteine proteinases"/>
    <property type="match status" value="1"/>
</dbReference>
<dbReference type="Gene3D" id="3.40.532.10">
    <property type="entry name" value="Peptidase C12, ubiquitin carboxyl-terminal hydrolase"/>
    <property type="match status" value="1"/>
</dbReference>
<accession>A0AAJ8E1S3</accession>
<evidence type="ECO:0000259" key="9">
    <source>
        <dbReference type="PROSITE" id="PS52048"/>
    </source>
</evidence>
<dbReference type="EC" id="3.4.19.12" evidence="3"/>
<evidence type="ECO:0000256" key="2">
    <source>
        <dbReference type="ARBA" id="ARBA00009326"/>
    </source>
</evidence>
<dbReference type="KEGG" id="ang:An08g11630"/>
<feature type="domain" description="UCH catalytic" evidence="9">
    <location>
        <begin position="1"/>
        <end position="89"/>
    </location>
</feature>
<comment type="catalytic activity">
    <reaction evidence="1">
        <text>Thiol-dependent hydrolysis of ester, thioester, amide, peptide and isopeptide bonds formed by the C-terminal Gly of ubiquitin (a 76-residue protein attached to proteins as an intracellular targeting signal).</text>
        <dbReference type="EC" id="3.4.19.12"/>
    </reaction>
</comment>
<dbReference type="GO" id="GO:0004843">
    <property type="term" value="F:cysteine-type deubiquitinase activity"/>
    <property type="evidence" value="ECO:0007669"/>
    <property type="project" value="UniProtKB-EC"/>
</dbReference>